<gene>
    <name evidence="2" type="ORF">PGT21_015397</name>
</gene>
<reference evidence="2 3" key="1">
    <citation type="submission" date="2019-05" db="EMBL/GenBank/DDBJ databases">
        <title>Emergence of the Ug99 lineage of the wheat stem rust pathogen through somatic hybridization.</title>
        <authorList>
            <person name="Li F."/>
            <person name="Upadhyaya N.M."/>
            <person name="Sperschneider J."/>
            <person name="Matny O."/>
            <person name="Nguyen-Phuc H."/>
            <person name="Mago R."/>
            <person name="Raley C."/>
            <person name="Miller M.E."/>
            <person name="Silverstein K.A.T."/>
            <person name="Henningsen E."/>
            <person name="Hirsch C.D."/>
            <person name="Visser B."/>
            <person name="Pretorius Z.A."/>
            <person name="Steffenson B.J."/>
            <person name="Schwessinger B."/>
            <person name="Dodds P.N."/>
            <person name="Figueroa M."/>
        </authorList>
    </citation>
    <scope>NUCLEOTIDE SEQUENCE [LARGE SCALE GENOMIC DNA]</scope>
    <source>
        <strain evidence="2">21-0</strain>
    </source>
</reference>
<dbReference type="Proteomes" id="UP000324748">
    <property type="component" value="Unassembled WGS sequence"/>
</dbReference>
<dbReference type="OrthoDB" id="2508597at2759"/>
<sequence length="454" mass="52867">MQGKEMEPASNTHGAISNLYETLGGLITNPVEYYFPHGSNSEGWNHIPEHVMKEYTKKDVIDQDQHLVNTSNSQKRKFFNPLTTGFSLQPPPPQKKHRFDQEGESNEHSGPAVNLSNFDFSKQGFAQWQTKFDSSPKVEYSDGCKNRINQREETEKINFLLSYSNHPSVGFTSGESTQNQIFVDNLERYPQSTLPRLSFTSDVFCEDLRTEKRLDVVEILELISSLGSSTLVIPKDNLHKNLQMMNRLSLKNKSRKVILPKSSHRNLHFSQQKHSQFFRFQNTWYTYWKEQTHIDFKSYYLENLKIGATQNIFPIYLFYVDLILTIIPQDEARSFEKSRLVYAEELAKAGKLFADLEEYETKSINGIEADAWEETRKAVSYAIQNGESYISRAVWVYLELWVRIYYKDLWANYKEKDGKHLSRFVKGAITKFFSYSIEKISKKYADLLHKAHSS</sequence>
<name>A0A5B0M8P2_PUCGR</name>
<protein>
    <submittedName>
        <fullName evidence="2">Uncharacterized protein</fullName>
    </submittedName>
</protein>
<keyword evidence="3" id="KW-1185">Reference proteome</keyword>
<dbReference type="EMBL" id="VSWC01000158">
    <property type="protein sequence ID" value="KAA1073557.1"/>
    <property type="molecule type" value="Genomic_DNA"/>
</dbReference>
<evidence type="ECO:0000313" key="2">
    <source>
        <dbReference type="EMBL" id="KAA1073557.1"/>
    </source>
</evidence>
<accession>A0A5B0M8P2</accession>
<feature type="region of interest" description="Disordered" evidence="1">
    <location>
        <begin position="81"/>
        <end position="113"/>
    </location>
</feature>
<evidence type="ECO:0000256" key="1">
    <source>
        <dbReference type="SAM" id="MobiDB-lite"/>
    </source>
</evidence>
<comment type="caution">
    <text evidence="2">The sequence shown here is derived from an EMBL/GenBank/DDBJ whole genome shotgun (WGS) entry which is preliminary data.</text>
</comment>
<evidence type="ECO:0000313" key="3">
    <source>
        <dbReference type="Proteomes" id="UP000324748"/>
    </source>
</evidence>
<dbReference type="AlphaFoldDB" id="A0A5B0M8P2"/>
<organism evidence="2 3">
    <name type="scientific">Puccinia graminis f. sp. tritici</name>
    <dbReference type="NCBI Taxonomy" id="56615"/>
    <lineage>
        <taxon>Eukaryota</taxon>
        <taxon>Fungi</taxon>
        <taxon>Dikarya</taxon>
        <taxon>Basidiomycota</taxon>
        <taxon>Pucciniomycotina</taxon>
        <taxon>Pucciniomycetes</taxon>
        <taxon>Pucciniales</taxon>
        <taxon>Pucciniaceae</taxon>
        <taxon>Puccinia</taxon>
    </lineage>
</organism>
<proteinExistence type="predicted"/>